<reference evidence="2" key="1">
    <citation type="journal article" date="2020" name="bioRxiv">
        <title>Whole genome comparisons of ergot fungi reveals the divergence and evolution of species within the genus Claviceps are the result of varying mechanisms driving genome evolution and host range expansion.</title>
        <authorList>
            <person name="Wyka S.A."/>
            <person name="Mondo S.J."/>
            <person name="Liu M."/>
            <person name="Dettman J."/>
            <person name="Nalam V."/>
            <person name="Broders K.D."/>
        </authorList>
    </citation>
    <scope>NUCLEOTIDE SEQUENCE</scope>
    <source>
        <strain evidence="2">CCC 602</strain>
    </source>
</reference>
<feature type="region of interest" description="Disordered" evidence="1">
    <location>
        <begin position="65"/>
        <end position="104"/>
    </location>
</feature>
<evidence type="ECO:0000313" key="2">
    <source>
        <dbReference type="EMBL" id="KAG5987484.1"/>
    </source>
</evidence>
<feature type="compositionally biased region" description="Basic and acidic residues" evidence="1">
    <location>
        <begin position="90"/>
        <end position="104"/>
    </location>
</feature>
<comment type="caution">
    <text evidence="2">The sequence shown here is derived from an EMBL/GenBank/DDBJ whole genome shotgun (WGS) entry which is preliminary data.</text>
</comment>
<feature type="region of interest" description="Disordered" evidence="1">
    <location>
        <begin position="1"/>
        <end position="32"/>
    </location>
</feature>
<evidence type="ECO:0000313" key="3">
    <source>
        <dbReference type="Proteomes" id="UP000748025"/>
    </source>
</evidence>
<accession>A0A9P7SWL1</accession>
<keyword evidence="3" id="KW-1185">Reference proteome</keyword>
<name>A0A9P7SWL1_9HYPO</name>
<gene>
    <name evidence="2" type="ORF">E4U43_005051</name>
</gene>
<dbReference type="Proteomes" id="UP000748025">
    <property type="component" value="Unassembled WGS sequence"/>
</dbReference>
<protein>
    <submittedName>
        <fullName evidence="2">Uncharacterized protein</fullName>
    </submittedName>
</protein>
<feature type="compositionally biased region" description="Polar residues" evidence="1">
    <location>
        <begin position="1"/>
        <end position="10"/>
    </location>
</feature>
<proteinExistence type="predicted"/>
<dbReference type="EMBL" id="SRPW01003293">
    <property type="protein sequence ID" value="KAG5987484.1"/>
    <property type="molecule type" value="Genomic_DNA"/>
</dbReference>
<dbReference type="AlphaFoldDB" id="A0A9P7SWL1"/>
<evidence type="ECO:0000256" key="1">
    <source>
        <dbReference type="SAM" id="MobiDB-lite"/>
    </source>
</evidence>
<sequence length="104" mass="12233">MLYTRIQSILRNRPRRQRREAGSAPYGMKREPINLPGVSQEEIFILREKAAASQIRILELRPESPSEYEFHKKSRPSPRLRPVLNPPAGEETRPKELEARPLWY</sequence>
<organism evidence="2 3">
    <name type="scientific">Claviceps pusilla</name>
    <dbReference type="NCBI Taxonomy" id="123648"/>
    <lineage>
        <taxon>Eukaryota</taxon>
        <taxon>Fungi</taxon>
        <taxon>Dikarya</taxon>
        <taxon>Ascomycota</taxon>
        <taxon>Pezizomycotina</taxon>
        <taxon>Sordariomycetes</taxon>
        <taxon>Hypocreomycetidae</taxon>
        <taxon>Hypocreales</taxon>
        <taxon>Clavicipitaceae</taxon>
        <taxon>Claviceps</taxon>
    </lineage>
</organism>
<dbReference type="OrthoDB" id="5226159at2759"/>